<accession>A0A0M3AN80</accession>
<keyword evidence="1" id="KW-0812">Transmembrane</keyword>
<gene>
    <name evidence="2" type="ORF">YP76_16105</name>
</gene>
<dbReference type="Pfam" id="PF04964">
    <property type="entry name" value="Flp_Fap"/>
    <property type="match status" value="1"/>
</dbReference>
<dbReference type="InterPro" id="IPR007047">
    <property type="entry name" value="Flp_Fap"/>
</dbReference>
<dbReference type="PATRIC" id="fig|56193.3.peg.3373"/>
<dbReference type="RefSeq" id="WP_046764628.1">
    <property type="nucleotide sequence ID" value="NZ_LBIC01000007.1"/>
</dbReference>
<dbReference type="Proteomes" id="UP000033874">
    <property type="component" value="Unassembled WGS sequence"/>
</dbReference>
<keyword evidence="1" id="KW-0472">Membrane</keyword>
<evidence type="ECO:0000313" key="2">
    <source>
        <dbReference type="EMBL" id="KKW91393.1"/>
    </source>
</evidence>
<organism evidence="2 3">
    <name type="scientific">Sphingobium chungbukense</name>
    <dbReference type="NCBI Taxonomy" id="56193"/>
    <lineage>
        <taxon>Bacteria</taxon>
        <taxon>Pseudomonadati</taxon>
        <taxon>Pseudomonadota</taxon>
        <taxon>Alphaproteobacteria</taxon>
        <taxon>Sphingomonadales</taxon>
        <taxon>Sphingomonadaceae</taxon>
        <taxon>Sphingobium</taxon>
    </lineage>
</organism>
<proteinExistence type="predicted"/>
<evidence type="ECO:0000256" key="1">
    <source>
        <dbReference type="SAM" id="Phobius"/>
    </source>
</evidence>
<reference evidence="2 3" key="1">
    <citation type="submission" date="2015-04" db="EMBL/GenBank/DDBJ databases">
        <title>Genome sequence of aromatic hydrocarbons-degrading Sphingobium chungbukense DJ77.</title>
        <authorList>
            <person name="Kim Y.-C."/>
            <person name="Chae J.-C."/>
        </authorList>
    </citation>
    <scope>NUCLEOTIDE SEQUENCE [LARGE SCALE GENOMIC DNA]</scope>
    <source>
        <strain evidence="2 3">DJ77</strain>
    </source>
</reference>
<comment type="caution">
    <text evidence="2">The sequence shown here is derived from an EMBL/GenBank/DDBJ whole genome shotgun (WGS) entry which is preliminary data.</text>
</comment>
<protein>
    <submittedName>
        <fullName evidence="2">Pilus assembly protein</fullName>
    </submittedName>
</protein>
<sequence>MRALFKNFSFWKLIYCQRGATAVEYGLILALICLAIVGAMSNVANKTIGMWNNVATEVLAH</sequence>
<dbReference type="STRING" id="56193.YP76_16105"/>
<dbReference type="AlphaFoldDB" id="A0A0M3AN80"/>
<feature type="transmembrane region" description="Helical" evidence="1">
    <location>
        <begin position="21"/>
        <end position="41"/>
    </location>
</feature>
<keyword evidence="3" id="KW-1185">Reference proteome</keyword>
<keyword evidence="1" id="KW-1133">Transmembrane helix</keyword>
<name>A0A0M3AN80_9SPHN</name>
<dbReference type="EMBL" id="LBIC01000007">
    <property type="protein sequence ID" value="KKW91393.1"/>
    <property type="molecule type" value="Genomic_DNA"/>
</dbReference>
<evidence type="ECO:0000313" key="3">
    <source>
        <dbReference type="Proteomes" id="UP000033874"/>
    </source>
</evidence>